<dbReference type="Pfam" id="PF09087">
    <property type="entry name" value="Cyc-maltodext_N"/>
    <property type="match status" value="1"/>
</dbReference>
<dbReference type="Gene3D" id="2.60.40.1180">
    <property type="entry name" value="Golgi alpha-mannosidase II"/>
    <property type="match status" value="1"/>
</dbReference>
<dbReference type="Pfam" id="PF00128">
    <property type="entry name" value="Alpha-amylase"/>
    <property type="match status" value="1"/>
</dbReference>
<dbReference type="InterPro" id="IPR014756">
    <property type="entry name" value="Ig_E-set"/>
</dbReference>
<protein>
    <submittedName>
        <fullName evidence="4">Neopullulanase</fullName>
        <ecNumber evidence="4">3.2.1.135</ecNumber>
    </submittedName>
</protein>
<dbReference type="Gene3D" id="3.20.20.80">
    <property type="entry name" value="Glycosidases"/>
    <property type="match status" value="1"/>
</dbReference>
<dbReference type="EC" id="3.2.1.135" evidence="4"/>
<proteinExistence type="predicted"/>
<dbReference type="SUPFAM" id="SSF51445">
    <property type="entry name" value="(Trans)glycosidases"/>
    <property type="match status" value="1"/>
</dbReference>
<dbReference type="PANTHER" id="PTHR10357:SF210">
    <property type="entry name" value="MALTODEXTRIN GLUCOSIDASE"/>
    <property type="match status" value="1"/>
</dbReference>
<sequence>MKQIKILLTVFLALFLVSTSHAQNNIDRVEPPFWWVGFKETSLQLLVHGPEISGYLPNISYPGVSISNVIRVQSPNYLFIDVMIAPETQAGKFNISFINEDGAEISYGYELKAREENSASRRGFNSSDAIYLITPDRFANGNAGNDTVAGLEDKLDRKNIGGRHGGDIQGISDHLDYISDMGFTSVWLNPVLENAQPTYSYHGYATTDFYKVDPRFGTNEEFRAMIEKARSKGIGFIMDMIANHSGSEHWWMKDMPSDDWINYTAEYRAGKYVNTSHRRTLLRDPYSSDSDKKLFSDGWFVETMPDLNQKNPLMAKYLIQNAVWWIEYSGLTGIRMDTYPYSDMNFMSDWTGRIMNEYPDFNIVGEEWSINPSVVSYWQRGKVNRNGYVSHLPSLMDFPLNLILAKSLNDKEEWSRGLIEIYKMLANDADYPDPANLVIFPDNHDMSRIFTQLNEDEDLYRMAIAFNLTMRGIPQIYYGTEILMSNPGTDDHGIIRSDFPGGWAGDEVNAFTGEGLSAAQSAAQEFTRRLLNWRKKTPVIHKGKLMHFVPENGVYVYFRYDDQDKVMVVINKNAASYDLSLDRFAEMLEGEKRAKDIITGALVELTDNIDLAARSVMILEIE</sequence>
<keyword evidence="2 4" id="KW-0326">Glycosidase</keyword>
<dbReference type="InterPro" id="IPR015171">
    <property type="entry name" value="Cyc-maltodext_N"/>
</dbReference>
<dbReference type="PANTHER" id="PTHR10357">
    <property type="entry name" value="ALPHA-AMYLASE FAMILY MEMBER"/>
    <property type="match status" value="1"/>
</dbReference>
<dbReference type="InterPro" id="IPR006047">
    <property type="entry name" value="GH13_cat_dom"/>
</dbReference>
<organism evidence="4">
    <name type="scientific">hydrothermal vent metagenome</name>
    <dbReference type="NCBI Taxonomy" id="652676"/>
    <lineage>
        <taxon>unclassified sequences</taxon>
        <taxon>metagenomes</taxon>
        <taxon>ecological metagenomes</taxon>
    </lineage>
</organism>
<evidence type="ECO:0000259" key="3">
    <source>
        <dbReference type="SMART" id="SM00642"/>
    </source>
</evidence>
<feature type="domain" description="Glycosyl hydrolase family 13 catalytic" evidence="3">
    <location>
        <begin position="132"/>
        <end position="534"/>
    </location>
</feature>
<dbReference type="InterPro" id="IPR013780">
    <property type="entry name" value="Glyco_hydro_b"/>
</dbReference>
<dbReference type="CDD" id="cd11340">
    <property type="entry name" value="AmyAc_bac_CMD_like_3"/>
    <property type="match status" value="1"/>
</dbReference>
<dbReference type="GO" id="GO:0031216">
    <property type="term" value="F:neopullulanase activity"/>
    <property type="evidence" value="ECO:0007669"/>
    <property type="project" value="UniProtKB-EC"/>
</dbReference>
<accession>A0A3B0S9D3</accession>
<dbReference type="SMART" id="SM00642">
    <property type="entry name" value="Aamy"/>
    <property type="match status" value="1"/>
</dbReference>
<dbReference type="InterPro" id="IPR017853">
    <property type="entry name" value="GH"/>
</dbReference>
<dbReference type="AlphaFoldDB" id="A0A3B0S9D3"/>
<name>A0A3B0S9D3_9ZZZZ</name>
<dbReference type="InterPro" id="IPR019492">
    <property type="entry name" value="Cyclo-malto-dextrinase_C"/>
</dbReference>
<keyword evidence="1 4" id="KW-0378">Hydrolase</keyword>
<evidence type="ECO:0000313" key="4">
    <source>
        <dbReference type="EMBL" id="VAV97496.1"/>
    </source>
</evidence>
<evidence type="ECO:0000256" key="1">
    <source>
        <dbReference type="ARBA" id="ARBA00022801"/>
    </source>
</evidence>
<dbReference type="Gene3D" id="2.60.40.10">
    <property type="entry name" value="Immunoglobulins"/>
    <property type="match status" value="1"/>
</dbReference>
<reference evidence="4" key="1">
    <citation type="submission" date="2018-06" db="EMBL/GenBank/DDBJ databases">
        <authorList>
            <person name="Zhirakovskaya E."/>
        </authorList>
    </citation>
    <scope>NUCLEOTIDE SEQUENCE</scope>
</reference>
<evidence type="ECO:0000256" key="2">
    <source>
        <dbReference type="ARBA" id="ARBA00023295"/>
    </source>
</evidence>
<dbReference type="SUPFAM" id="SSF51011">
    <property type="entry name" value="Glycosyl hydrolase domain"/>
    <property type="match status" value="1"/>
</dbReference>
<dbReference type="EMBL" id="UOEJ01000089">
    <property type="protein sequence ID" value="VAV97496.1"/>
    <property type="molecule type" value="Genomic_DNA"/>
</dbReference>
<dbReference type="InterPro" id="IPR013783">
    <property type="entry name" value="Ig-like_fold"/>
</dbReference>
<dbReference type="GO" id="GO:0005975">
    <property type="term" value="P:carbohydrate metabolic process"/>
    <property type="evidence" value="ECO:0007669"/>
    <property type="project" value="InterPro"/>
</dbReference>
<gene>
    <name evidence="4" type="ORF">MNBD_ALPHA01-1185</name>
</gene>
<dbReference type="SUPFAM" id="SSF81296">
    <property type="entry name" value="E set domains"/>
    <property type="match status" value="1"/>
</dbReference>
<dbReference type="Pfam" id="PF10438">
    <property type="entry name" value="Cyc-maltodext_C"/>
    <property type="match status" value="1"/>
</dbReference>